<sequence>MTLHRYQPVRCIGRAGGSGAEIHRGMQQMNRISLVVLAAGAVCLTLAGCGSDESADASGLRKGTPSSSASASATTTKPAASTTQAPAAAGADITCAQFKTLDGEGEKKAIDEILAANPGGPFEGSPNVALGTAKLVCLAPGNADKTVAEAAGIKPQG</sequence>
<dbReference type="Proteomes" id="UP000246410">
    <property type="component" value="Unassembled WGS sequence"/>
</dbReference>
<evidence type="ECO:0000313" key="2">
    <source>
        <dbReference type="EMBL" id="PWV73470.1"/>
    </source>
</evidence>
<dbReference type="EMBL" id="QGTL01000007">
    <property type="protein sequence ID" value="PWV73470.1"/>
    <property type="molecule type" value="Genomic_DNA"/>
</dbReference>
<reference evidence="2 3" key="1">
    <citation type="submission" date="2018-05" db="EMBL/GenBank/DDBJ databases">
        <title>Genomic Encyclopedia of Type Strains, Phase IV (KMG-IV): sequencing the most valuable type-strain genomes for metagenomic binning, comparative biology and taxonomic classification.</title>
        <authorList>
            <person name="Goeker M."/>
        </authorList>
    </citation>
    <scope>NUCLEOTIDE SEQUENCE [LARGE SCALE GENOMIC DNA]</scope>
    <source>
        <strain evidence="2 3">DSM 44717</strain>
    </source>
</reference>
<comment type="caution">
    <text evidence="2">The sequence shown here is derived from an EMBL/GenBank/DDBJ whole genome shotgun (WGS) entry which is preliminary data.</text>
</comment>
<gene>
    <name evidence="2" type="ORF">DFR69_10797</name>
</gene>
<feature type="region of interest" description="Disordered" evidence="1">
    <location>
        <begin position="55"/>
        <end position="88"/>
    </location>
</feature>
<protein>
    <submittedName>
        <fullName evidence="2">Uncharacterized protein</fullName>
    </submittedName>
</protein>
<feature type="compositionally biased region" description="Low complexity" evidence="1">
    <location>
        <begin position="64"/>
        <end position="88"/>
    </location>
</feature>
<accession>A0A317NEM6</accession>
<keyword evidence="3" id="KW-1185">Reference proteome</keyword>
<dbReference type="AlphaFoldDB" id="A0A317NEM6"/>
<name>A0A317NEM6_9NOCA</name>
<evidence type="ECO:0000313" key="3">
    <source>
        <dbReference type="Proteomes" id="UP000246410"/>
    </source>
</evidence>
<proteinExistence type="predicted"/>
<evidence type="ECO:0000256" key="1">
    <source>
        <dbReference type="SAM" id="MobiDB-lite"/>
    </source>
</evidence>
<organism evidence="2 3">
    <name type="scientific">Nocardia neocaledoniensis</name>
    <dbReference type="NCBI Taxonomy" id="236511"/>
    <lineage>
        <taxon>Bacteria</taxon>
        <taxon>Bacillati</taxon>
        <taxon>Actinomycetota</taxon>
        <taxon>Actinomycetes</taxon>
        <taxon>Mycobacteriales</taxon>
        <taxon>Nocardiaceae</taxon>
        <taxon>Nocardia</taxon>
    </lineage>
</organism>